<dbReference type="GO" id="GO:0005840">
    <property type="term" value="C:ribosome"/>
    <property type="evidence" value="ECO:0007669"/>
    <property type="project" value="InterPro"/>
</dbReference>
<dbReference type="InterPro" id="IPR036976">
    <property type="entry name" value="RimM_N_sf"/>
</dbReference>
<dbReference type="NCBIfam" id="TIGR02273">
    <property type="entry name" value="16S_RimM"/>
    <property type="match status" value="1"/>
</dbReference>
<dbReference type="Proteomes" id="UP000239504">
    <property type="component" value="Unassembled WGS sequence"/>
</dbReference>
<dbReference type="Gene3D" id="2.40.30.60">
    <property type="entry name" value="RimM"/>
    <property type="match status" value="1"/>
</dbReference>
<keyword evidence="4 5" id="KW-0143">Chaperone</keyword>
<evidence type="ECO:0000256" key="1">
    <source>
        <dbReference type="ARBA" id="ARBA00022490"/>
    </source>
</evidence>
<evidence type="ECO:0000256" key="3">
    <source>
        <dbReference type="ARBA" id="ARBA00022552"/>
    </source>
</evidence>
<dbReference type="InterPro" id="IPR011033">
    <property type="entry name" value="PRC_barrel-like_sf"/>
</dbReference>
<dbReference type="InterPro" id="IPR002676">
    <property type="entry name" value="RimM_N"/>
</dbReference>
<comment type="function">
    <text evidence="5">An accessory protein needed during the final step in the assembly of 30S ribosomal subunit, possibly for assembly of the head region. Essential for efficient processing of 16S rRNA. May be needed both before and after RbfA during the maturation of 16S rRNA. It has affinity for free ribosomal 30S subunits but not for 70S ribosomes.</text>
</comment>
<evidence type="ECO:0000259" key="6">
    <source>
        <dbReference type="Pfam" id="PF01782"/>
    </source>
</evidence>
<dbReference type="InterPro" id="IPR009000">
    <property type="entry name" value="Transl_B-barrel_sf"/>
</dbReference>
<proteinExistence type="inferred from homology"/>
<feature type="domain" description="Ribosome maturation factor RimM PRC barrel" evidence="7">
    <location>
        <begin position="105"/>
        <end position="169"/>
    </location>
</feature>
<dbReference type="OrthoDB" id="9788191at2"/>
<dbReference type="GO" id="GO:0005737">
    <property type="term" value="C:cytoplasm"/>
    <property type="evidence" value="ECO:0007669"/>
    <property type="project" value="UniProtKB-SubCell"/>
</dbReference>
<reference evidence="8 9" key="1">
    <citation type="submission" date="2017-12" db="EMBL/GenBank/DDBJ databases">
        <authorList>
            <person name="Hurst M.R.H."/>
        </authorList>
    </citation>
    <scope>NUCLEOTIDE SEQUENCE [LARGE SCALE GENOMIC DNA]</scope>
    <source>
        <strain evidence="8 9">SY-3-19</strain>
    </source>
</reference>
<dbReference type="EMBL" id="PJCH01000005">
    <property type="protein sequence ID" value="PQA88008.1"/>
    <property type="molecule type" value="Genomic_DNA"/>
</dbReference>
<dbReference type="Pfam" id="PF01782">
    <property type="entry name" value="RimM"/>
    <property type="match status" value="1"/>
</dbReference>
<dbReference type="SUPFAM" id="SSF50447">
    <property type="entry name" value="Translation proteins"/>
    <property type="match status" value="1"/>
</dbReference>
<dbReference type="HAMAP" id="MF_00014">
    <property type="entry name" value="Ribosome_mat_RimM"/>
    <property type="match status" value="1"/>
</dbReference>
<dbReference type="SUPFAM" id="SSF50346">
    <property type="entry name" value="PRC-barrel domain"/>
    <property type="match status" value="1"/>
</dbReference>
<dbReference type="InterPro" id="IPR056792">
    <property type="entry name" value="PRC_RimM"/>
</dbReference>
<evidence type="ECO:0000259" key="7">
    <source>
        <dbReference type="Pfam" id="PF24986"/>
    </source>
</evidence>
<feature type="domain" description="RimM N-terminal" evidence="6">
    <location>
        <begin position="13"/>
        <end position="92"/>
    </location>
</feature>
<organism evidence="8 9">
    <name type="scientific">Hyphococcus luteus</name>
    <dbReference type="NCBI Taxonomy" id="2058213"/>
    <lineage>
        <taxon>Bacteria</taxon>
        <taxon>Pseudomonadati</taxon>
        <taxon>Pseudomonadota</taxon>
        <taxon>Alphaproteobacteria</taxon>
        <taxon>Parvularculales</taxon>
        <taxon>Parvularculaceae</taxon>
        <taxon>Hyphococcus</taxon>
    </lineage>
</organism>
<dbReference type="GO" id="GO:0043022">
    <property type="term" value="F:ribosome binding"/>
    <property type="evidence" value="ECO:0007669"/>
    <property type="project" value="InterPro"/>
</dbReference>
<keyword evidence="9" id="KW-1185">Reference proteome</keyword>
<evidence type="ECO:0000313" key="9">
    <source>
        <dbReference type="Proteomes" id="UP000239504"/>
    </source>
</evidence>
<dbReference type="Pfam" id="PF24986">
    <property type="entry name" value="PRC_RimM"/>
    <property type="match status" value="1"/>
</dbReference>
<accession>A0A2S7K6C1</accession>
<evidence type="ECO:0000256" key="4">
    <source>
        <dbReference type="ARBA" id="ARBA00023186"/>
    </source>
</evidence>
<sequence>MNAPKSDKTHICLGAFAGAHGVKGDAKIKTFTETPKGIADYGPVTTEDGARTFTLSIVKVLSDGFVIARAPELKSREDAQALKAARLYVDRAALPAPDEDEFYLDDLVGLKAFDENGAPLGEVRAVYNFGAGDLLELGDIPDVKGVRLVPFTKEAVPAVDINAGRVTVSRAFLDLEDEPVLKNEDGQLVSNDVDVDLDAMRQEDS</sequence>
<keyword evidence="3 5" id="KW-0698">rRNA processing</keyword>
<comment type="domain">
    <text evidence="5">The PRC barrel domain binds ribosomal protein uS19.</text>
</comment>
<comment type="subunit">
    <text evidence="5">Binds ribosomal protein uS19.</text>
</comment>
<dbReference type="GO" id="GO:0042274">
    <property type="term" value="P:ribosomal small subunit biogenesis"/>
    <property type="evidence" value="ECO:0007669"/>
    <property type="project" value="UniProtKB-UniRule"/>
</dbReference>
<protein>
    <recommendedName>
        <fullName evidence="5">Ribosome maturation factor RimM</fullName>
    </recommendedName>
</protein>
<dbReference type="PANTHER" id="PTHR33692:SF1">
    <property type="entry name" value="RIBOSOME MATURATION FACTOR RIMM"/>
    <property type="match status" value="1"/>
</dbReference>
<comment type="caution">
    <text evidence="8">The sequence shown here is derived from an EMBL/GenBank/DDBJ whole genome shotgun (WGS) entry which is preliminary data.</text>
</comment>
<comment type="similarity">
    <text evidence="5">Belongs to the RimM family.</text>
</comment>
<name>A0A2S7K6C1_9PROT</name>
<evidence type="ECO:0000256" key="2">
    <source>
        <dbReference type="ARBA" id="ARBA00022517"/>
    </source>
</evidence>
<dbReference type="RefSeq" id="WP_104829253.1">
    <property type="nucleotide sequence ID" value="NZ_PJCH01000005.1"/>
</dbReference>
<dbReference type="PANTHER" id="PTHR33692">
    <property type="entry name" value="RIBOSOME MATURATION FACTOR RIMM"/>
    <property type="match status" value="1"/>
</dbReference>
<dbReference type="InterPro" id="IPR011961">
    <property type="entry name" value="RimM"/>
</dbReference>
<keyword evidence="2 5" id="KW-0690">Ribosome biogenesis</keyword>
<keyword evidence="1 5" id="KW-0963">Cytoplasm</keyword>
<gene>
    <name evidence="5 8" type="primary">rimM</name>
    <name evidence="8" type="ORF">CW354_06640</name>
</gene>
<evidence type="ECO:0000256" key="5">
    <source>
        <dbReference type="HAMAP-Rule" id="MF_00014"/>
    </source>
</evidence>
<dbReference type="AlphaFoldDB" id="A0A2S7K6C1"/>
<dbReference type="GO" id="GO:0006364">
    <property type="term" value="P:rRNA processing"/>
    <property type="evidence" value="ECO:0007669"/>
    <property type="project" value="UniProtKB-UniRule"/>
</dbReference>
<dbReference type="Gene3D" id="2.30.30.240">
    <property type="entry name" value="PRC-barrel domain"/>
    <property type="match status" value="1"/>
</dbReference>
<evidence type="ECO:0000313" key="8">
    <source>
        <dbReference type="EMBL" id="PQA88008.1"/>
    </source>
</evidence>
<comment type="subcellular location">
    <subcellularLocation>
        <location evidence="5">Cytoplasm</location>
    </subcellularLocation>
</comment>